<proteinExistence type="predicted"/>
<sequence>MIGRYGPPIFQILRGLSGAYNVALIKTIPKKNLQKDYLYYLLQESHIQSVVTSQSQRSAGQTGVQKEFIERLLIPLPSLDEQKRIAAILNEQMETVEKARQNAIAQLEAAKELTSAYLRDVFNSPEAQKWERKKLRDLAWVSGGIQKTKNRTPQNFHRPYLTVRNVQRGWLDISDIERFEITSNELSRYQLKWGDILIVEGNGSVDHIGRNAIFRGEIEDCIHQNHIIRVRLDIEKVDPEFISLYLNSDIGKTQMIEKAQTTTGLHTLSVSKVEDLEAAIPKLDKQKYIVTTLTEKLTETERLCKTLEQQLETINKLPAAFLRQALNGEL</sequence>
<dbReference type="Proteomes" id="UP001517388">
    <property type="component" value="Unassembled WGS sequence"/>
</dbReference>
<keyword evidence="1" id="KW-0378">Hydrolase</keyword>
<reference evidence="2" key="1">
    <citation type="journal article" date="2020" name="Toxins">
        <title>Phylogenomic Analysis of Secondary Metabolism in the Toxic Cyanobacterial Genera Anabaena, Dolichospermum and Aphanizomenon.</title>
        <authorList>
            <person name="Oesterholm J."/>
            <person name="Popin R.V."/>
            <person name="Fewer D.P."/>
            <person name="Sivonen K."/>
        </authorList>
    </citation>
    <scope>NUCLEOTIDE SEQUENCE [LARGE SCALE GENOMIC DNA]</scope>
    <source>
        <strain evidence="2">UHCC 0037</strain>
    </source>
</reference>
<keyword evidence="2" id="KW-1185">Reference proteome</keyword>
<organism evidence="1 2">
    <name type="scientific">Dolichospermum flos-aquae UHCC 0037</name>
    <dbReference type="NCBI Taxonomy" id="2590026"/>
    <lineage>
        <taxon>Bacteria</taxon>
        <taxon>Bacillati</taxon>
        <taxon>Cyanobacteriota</taxon>
        <taxon>Cyanophyceae</taxon>
        <taxon>Nostocales</taxon>
        <taxon>Aphanizomenonaceae</taxon>
        <taxon>Dolichospermum</taxon>
    </lineage>
</organism>
<keyword evidence="1" id="KW-0540">Nuclease</keyword>
<gene>
    <name evidence="1" type="ORF">FJR39_07010</name>
</gene>
<accession>A0ACC7S3C2</accession>
<protein>
    <submittedName>
        <fullName evidence="1">Restriction endonuclease subunit S</fullName>
    </submittedName>
</protein>
<name>A0ACC7S3C2_DOLFA</name>
<keyword evidence="1" id="KW-0255">Endonuclease</keyword>
<evidence type="ECO:0000313" key="1">
    <source>
        <dbReference type="EMBL" id="MTJ42988.1"/>
    </source>
</evidence>
<comment type="caution">
    <text evidence="1">The sequence shown here is derived from an EMBL/GenBank/DDBJ whole genome shotgun (WGS) entry which is preliminary data.</text>
</comment>
<evidence type="ECO:0000313" key="2">
    <source>
        <dbReference type="Proteomes" id="UP001517388"/>
    </source>
</evidence>
<dbReference type="EMBL" id="VILF01000001">
    <property type="protein sequence ID" value="MTJ42988.1"/>
    <property type="molecule type" value="Genomic_DNA"/>
</dbReference>